<accession>B8D6R0</accession>
<dbReference type="AlphaFoldDB" id="B8D6R0"/>
<feature type="transmembrane region" description="Helical" evidence="1">
    <location>
        <begin position="121"/>
        <end position="144"/>
    </location>
</feature>
<feature type="transmembrane region" description="Helical" evidence="1">
    <location>
        <begin position="12"/>
        <end position="31"/>
    </location>
</feature>
<keyword evidence="1" id="KW-0472">Membrane</keyword>
<evidence type="ECO:0000313" key="3">
    <source>
        <dbReference type="Proteomes" id="UP000006903"/>
    </source>
</evidence>
<sequence>MDQVVKKYTIVDVLLLGVIAAIYSVLFYVWWDVYYLIKAIGGPIVARLITYGLWFMPAPLAASLIRKPGSALLGEFLPALLESIIPTPGGLTNAIYGIAQGVFSEASYAAFIYRRYGLLQACLAGALPAVPAFILDALLFGDIYPVNEAVVVIAAIALSGALYGAASYLAAKVVKG</sequence>
<dbReference type="InterPro" id="IPR017195">
    <property type="entry name" value="ABC_thiamin-permease_prd"/>
</dbReference>
<reference evidence="2 3" key="1">
    <citation type="journal article" date="2009" name="J. Bacteriol.">
        <title>Complete genome sequence of the anaerobic, protein-degrading hyperthermophilic crenarchaeon Desulfurococcus kamchatkensis.</title>
        <authorList>
            <person name="Ravin N.V."/>
            <person name="Mardanov A.V."/>
            <person name="Beletsky A.V."/>
            <person name="Kublanov I.V."/>
            <person name="Kolganova T.V."/>
            <person name="Lebedinsky A.V."/>
            <person name="Chernyh N.A."/>
            <person name="Bonch-Osmolovskaya E.A."/>
            <person name="Skryabin K.G."/>
        </authorList>
    </citation>
    <scope>NUCLEOTIDE SEQUENCE [LARGE SCALE GENOMIC DNA]</scope>
    <source>
        <strain evidence="3">DSM 18924 / JCM 16383 / VKM B-2413 / 1221n</strain>
    </source>
</reference>
<dbReference type="Proteomes" id="UP000006903">
    <property type="component" value="Chromosome"/>
</dbReference>
<dbReference type="RefSeq" id="WP_012609132.1">
    <property type="nucleotide sequence ID" value="NC_011766.1"/>
</dbReference>
<gene>
    <name evidence="2" type="ordered locus">DKAM_1465</name>
</gene>
<evidence type="ECO:0000313" key="2">
    <source>
        <dbReference type="EMBL" id="ACL11791.1"/>
    </source>
</evidence>
<organism evidence="2 3">
    <name type="scientific">Desulfurococcus amylolyticus (strain DSM 18924 / JCM 16383 / VKM B-2413 / 1221n)</name>
    <name type="common">Desulfurococcus kamchatkensis</name>
    <dbReference type="NCBI Taxonomy" id="490899"/>
    <lineage>
        <taxon>Archaea</taxon>
        <taxon>Thermoproteota</taxon>
        <taxon>Thermoprotei</taxon>
        <taxon>Desulfurococcales</taxon>
        <taxon>Desulfurococcaceae</taxon>
        <taxon>Desulfurococcus</taxon>
    </lineage>
</organism>
<name>B8D6R0_DESA1</name>
<protein>
    <submittedName>
        <fullName evidence="2">ABC transporter, permease protein</fullName>
    </submittedName>
</protein>
<keyword evidence="1" id="KW-1133">Transmembrane helix</keyword>
<proteinExistence type="predicted"/>
<evidence type="ECO:0000256" key="1">
    <source>
        <dbReference type="SAM" id="Phobius"/>
    </source>
</evidence>
<dbReference type="STRING" id="490899.DKAM_1465"/>
<keyword evidence="1" id="KW-0812">Transmembrane</keyword>
<dbReference type="Pfam" id="PF09819">
    <property type="entry name" value="ABC_cobalt"/>
    <property type="match status" value="1"/>
</dbReference>
<feature type="transmembrane region" description="Helical" evidence="1">
    <location>
        <begin position="37"/>
        <end position="56"/>
    </location>
</feature>
<dbReference type="eggNOG" id="arCOG07486">
    <property type="taxonomic scope" value="Archaea"/>
</dbReference>
<feature type="transmembrane region" description="Helical" evidence="1">
    <location>
        <begin position="150"/>
        <end position="171"/>
    </location>
</feature>
<dbReference type="GeneID" id="7171490"/>
<dbReference type="HOGENOM" id="CLU_089225_3_0_2"/>
<dbReference type="KEGG" id="dka:DKAM_1465"/>
<dbReference type="EMBL" id="CP001140">
    <property type="protein sequence ID" value="ACL11791.1"/>
    <property type="molecule type" value="Genomic_DNA"/>
</dbReference>